<reference evidence="2 3" key="1">
    <citation type="journal article" date="2018" name="MBio">
        <title>Comparative Genomics Reveals the Core Gene Toolbox for the Fungus-Insect Symbiosis.</title>
        <authorList>
            <person name="Wang Y."/>
            <person name="Stata M."/>
            <person name="Wang W."/>
            <person name="Stajich J.E."/>
            <person name="White M.M."/>
            <person name="Moncalvo J.M."/>
        </authorList>
    </citation>
    <scope>NUCLEOTIDE SEQUENCE [LARGE SCALE GENOMIC DNA]</scope>
    <source>
        <strain evidence="2 3">SWE-8-4</strain>
    </source>
</reference>
<accession>A0A2T9YCX5</accession>
<evidence type="ECO:0000313" key="2">
    <source>
        <dbReference type="EMBL" id="PVU90181.1"/>
    </source>
</evidence>
<evidence type="ECO:0000313" key="3">
    <source>
        <dbReference type="Proteomes" id="UP000245383"/>
    </source>
</evidence>
<evidence type="ECO:0000256" key="1">
    <source>
        <dbReference type="SAM" id="MobiDB-lite"/>
    </source>
</evidence>
<comment type="caution">
    <text evidence="2">The sequence shown here is derived from an EMBL/GenBank/DDBJ whole genome shotgun (WGS) entry which is preliminary data.</text>
</comment>
<dbReference type="EMBL" id="MBFR01000270">
    <property type="protein sequence ID" value="PVU90181.1"/>
    <property type="molecule type" value="Genomic_DNA"/>
</dbReference>
<proteinExistence type="predicted"/>
<name>A0A2T9YCX5_9FUNG</name>
<sequence length="136" mass="15326">MEREQHDVQQTQAIDAQESECDNPHKKVRAPMEEKKEIIYECLKFLGMKYTPPPLSVAATSSVPKNDAALYGIQMALANLTRPIDDYVHSKLKSPTTIIQGNEDLEFAHTMRELLSDVASSITQSKINNLKKLIEL</sequence>
<feature type="region of interest" description="Disordered" evidence="1">
    <location>
        <begin position="1"/>
        <end position="29"/>
    </location>
</feature>
<dbReference type="OrthoDB" id="5545891at2759"/>
<dbReference type="Proteomes" id="UP000245383">
    <property type="component" value="Unassembled WGS sequence"/>
</dbReference>
<keyword evidence="3" id="KW-1185">Reference proteome</keyword>
<protein>
    <submittedName>
        <fullName evidence="2">Uncharacterized protein</fullName>
    </submittedName>
</protein>
<organism evidence="2 3">
    <name type="scientific">Smittium simulii</name>
    <dbReference type="NCBI Taxonomy" id="133385"/>
    <lineage>
        <taxon>Eukaryota</taxon>
        <taxon>Fungi</taxon>
        <taxon>Fungi incertae sedis</taxon>
        <taxon>Zoopagomycota</taxon>
        <taxon>Kickxellomycotina</taxon>
        <taxon>Harpellomycetes</taxon>
        <taxon>Harpellales</taxon>
        <taxon>Legeriomycetaceae</taxon>
        <taxon>Smittium</taxon>
    </lineage>
</organism>
<dbReference type="AlphaFoldDB" id="A0A2T9YCX5"/>
<gene>
    <name evidence="2" type="ORF">BB561_004998</name>
</gene>